<name>A0AAP5M8I3_9CYAN</name>
<evidence type="ECO:0000313" key="4">
    <source>
        <dbReference type="Proteomes" id="UP000667802"/>
    </source>
</evidence>
<keyword evidence="4" id="KW-1185">Reference proteome</keyword>
<organism evidence="3 4">
    <name type="scientific">Aetokthonos hydrillicola Thurmond2011</name>
    <dbReference type="NCBI Taxonomy" id="2712845"/>
    <lineage>
        <taxon>Bacteria</taxon>
        <taxon>Bacillati</taxon>
        <taxon>Cyanobacteriota</taxon>
        <taxon>Cyanophyceae</taxon>
        <taxon>Nostocales</taxon>
        <taxon>Hapalosiphonaceae</taxon>
        <taxon>Aetokthonos</taxon>
    </lineage>
</organism>
<feature type="coiled-coil region" evidence="1">
    <location>
        <begin position="200"/>
        <end position="256"/>
    </location>
</feature>
<feature type="domain" description="Sulfatase-modifying factor enzyme-like" evidence="2">
    <location>
        <begin position="326"/>
        <end position="563"/>
    </location>
</feature>
<dbReference type="Pfam" id="PF03781">
    <property type="entry name" value="FGE-sulfatase"/>
    <property type="match status" value="1"/>
</dbReference>
<evidence type="ECO:0000256" key="1">
    <source>
        <dbReference type="SAM" id="Coils"/>
    </source>
</evidence>
<dbReference type="PANTHER" id="PTHR23150">
    <property type="entry name" value="SULFATASE MODIFYING FACTOR 1, 2"/>
    <property type="match status" value="1"/>
</dbReference>
<dbReference type="SUPFAM" id="SSF56436">
    <property type="entry name" value="C-type lectin-like"/>
    <property type="match status" value="1"/>
</dbReference>
<dbReference type="InterPro" id="IPR042095">
    <property type="entry name" value="SUMF_sf"/>
</dbReference>
<evidence type="ECO:0000313" key="3">
    <source>
        <dbReference type="EMBL" id="MDR9893628.1"/>
    </source>
</evidence>
<dbReference type="RefSeq" id="WP_243902190.1">
    <property type="nucleotide sequence ID" value="NZ_CAWQFN010000570.1"/>
</dbReference>
<dbReference type="InterPro" id="IPR051043">
    <property type="entry name" value="Sulfatase_Mod_Factor_Kinase"/>
</dbReference>
<proteinExistence type="predicted"/>
<dbReference type="Proteomes" id="UP000667802">
    <property type="component" value="Unassembled WGS sequence"/>
</dbReference>
<dbReference type="Gene3D" id="3.90.1580.10">
    <property type="entry name" value="paralog of FGE (formylglycine-generating enzyme)"/>
    <property type="match status" value="1"/>
</dbReference>
<dbReference type="AlphaFoldDB" id="A0AAP5M8I3"/>
<accession>A0AAP5M8I3</accession>
<dbReference type="EMBL" id="JAALHA020000001">
    <property type="protein sequence ID" value="MDR9893628.1"/>
    <property type="molecule type" value="Genomic_DNA"/>
</dbReference>
<keyword evidence="1" id="KW-0175">Coiled coil</keyword>
<dbReference type="PANTHER" id="PTHR23150:SF19">
    <property type="entry name" value="FORMYLGLYCINE-GENERATING ENZYME"/>
    <property type="match status" value="1"/>
</dbReference>
<sequence length="571" mass="65025">MKPEVANRRIETFRQRFNEAHLYLAYHAAFPLALTPDLLYRLWANFQRDIYGEVLNIPWIAVADLLLSSLCDEVGYELYEMDTVVRNTLLRELQVNPRFGEKRINELSNFLLVYIQQQLESDDPDLRNFAQVQEWTALAYTKPNEAAKKIASTLSHLDLNDKAEWVRLGSLVETFSEVLAEYTPLLIYVRGMGNLARGDRSGAENQLSKLNTQQEQLQVAGVNLTLPTFIKQVSRAENQLSKLNTQQEQLQDARVDLTLPTFIKQVSQPKSSPVIEKKWFQFEFVTLAQRRSGLFGLFGEKTFSEKRSQGQAEFFAEELGDGVVLEMVAIPGGQFLMGSPENEPERFSSESPQHRVTIQPFFMGKFPITQAQWAKIAVQPKVKIDLNPDPSHFKGANRPVESVSWDDAIEFCARLSNLTGKGYRLPSEAEWEYACRAGKNTAFHFGETITTYLANYNGEYTYASAPKGIYRGQTTEVGNFSPNACGLHDMHGNIWEWCEDTWHDSYEKAPVDGTAWVSDNDNNSQQRLLRGGSWVDFPRHCRSAYRYWVARVNSYDHVGFRVVVVGLAGTH</sequence>
<evidence type="ECO:0000259" key="2">
    <source>
        <dbReference type="Pfam" id="PF03781"/>
    </source>
</evidence>
<dbReference type="InterPro" id="IPR005532">
    <property type="entry name" value="SUMF_dom"/>
</dbReference>
<comment type="caution">
    <text evidence="3">The sequence shown here is derived from an EMBL/GenBank/DDBJ whole genome shotgun (WGS) entry which is preliminary data.</text>
</comment>
<dbReference type="GO" id="GO:0120147">
    <property type="term" value="F:formylglycine-generating oxidase activity"/>
    <property type="evidence" value="ECO:0007669"/>
    <property type="project" value="TreeGrafter"/>
</dbReference>
<dbReference type="InterPro" id="IPR016187">
    <property type="entry name" value="CTDL_fold"/>
</dbReference>
<protein>
    <submittedName>
        <fullName evidence="3">Formylglycine-generating enzyme family protein</fullName>
    </submittedName>
</protein>
<gene>
    <name evidence="3" type="ORF">G7B40_003395</name>
</gene>
<reference evidence="4" key="1">
    <citation type="journal article" date="2021" name="Science">
        <title>Hunting the eagle killer: A cyanobacterial neurotoxin causes vacuolar myelinopathy.</title>
        <authorList>
            <person name="Breinlinger S."/>
            <person name="Phillips T.J."/>
            <person name="Haram B.N."/>
            <person name="Mares J."/>
            <person name="Martinez Yerena J.A."/>
            <person name="Hrouzek P."/>
            <person name="Sobotka R."/>
            <person name="Henderson W.M."/>
            <person name="Schmieder P."/>
            <person name="Williams S.M."/>
            <person name="Lauderdale J.D."/>
            <person name="Wilde H.D."/>
            <person name="Gerrin W."/>
            <person name="Kust A."/>
            <person name="Washington J.W."/>
            <person name="Wagner C."/>
            <person name="Geier B."/>
            <person name="Liebeke M."/>
            <person name="Enke H."/>
            <person name="Niedermeyer T.H.J."/>
            <person name="Wilde S.B."/>
        </authorList>
    </citation>
    <scope>NUCLEOTIDE SEQUENCE [LARGE SCALE GENOMIC DNA]</scope>
    <source>
        <strain evidence="4">Thurmond2011</strain>
    </source>
</reference>